<dbReference type="PROSITE" id="PS00039">
    <property type="entry name" value="DEAD_ATP_HELICASE"/>
    <property type="match status" value="1"/>
</dbReference>
<feature type="compositionally biased region" description="Basic residues" evidence="7">
    <location>
        <begin position="10"/>
        <end position="20"/>
    </location>
</feature>
<protein>
    <recommendedName>
        <fullName evidence="12">RNA helicase</fullName>
    </recommendedName>
</protein>
<sequence length="472" mass="51984">MADTDVQLFARRKGGKKRQKVLSPKPNEQPCSQQREPEQRRDEEAGPGPGSSQPQTGIAGDFKALGLTDWLVSVCKSLGMTRPTHVQQGCVPEILAGRDVIGLAQTGSGKTAAFALPILQKLAKDPYGVFALVLIPTRELAIQAEEQFRALGAGMSLKEHVIIGGVDMQAQSRALSKRPHVVIATPGRLAGLLNAEPELKAGFTHTRFVVLDEADRLLDATFQNDLKTIFEALPPGEKRQTLLFSATMTQALIKLQQKALNDAYVYQAYEGLKTADRLKENYLFIPEKVKEVYLAHILGQLASYKVRSTIIFCSTCKGCHLLHQILEELGFACAALHSGKPQRQRQAALSSFKSEAVSLLLATDVASRGLDIPTVDLVINFDLPVLARDYVHRVGRTARAGREGWSLSFVSQYDVQLVHSIEALIGHQLQEFKLDEAEVLKGITKVYSARRAAMLKIADEEKENKDKRSKKK</sequence>
<proteinExistence type="inferred from homology"/>
<dbReference type="SUPFAM" id="SSF52540">
    <property type="entry name" value="P-loop containing nucleoside triphosphate hydrolases"/>
    <property type="match status" value="1"/>
</dbReference>
<evidence type="ECO:0000259" key="8">
    <source>
        <dbReference type="PROSITE" id="PS51192"/>
    </source>
</evidence>
<dbReference type="InterPro" id="IPR027417">
    <property type="entry name" value="P-loop_NTPase"/>
</dbReference>
<evidence type="ECO:0000259" key="10">
    <source>
        <dbReference type="PROSITE" id="PS51195"/>
    </source>
</evidence>
<organism evidence="11">
    <name type="scientific">Dunaliella tertiolecta</name>
    <name type="common">Green alga</name>
    <dbReference type="NCBI Taxonomy" id="3047"/>
    <lineage>
        <taxon>Eukaryota</taxon>
        <taxon>Viridiplantae</taxon>
        <taxon>Chlorophyta</taxon>
        <taxon>core chlorophytes</taxon>
        <taxon>Chlorophyceae</taxon>
        <taxon>CS clade</taxon>
        <taxon>Chlamydomonadales</taxon>
        <taxon>Dunaliellaceae</taxon>
        <taxon>Dunaliella</taxon>
    </lineage>
</organism>
<name>A0A7S3QYI1_DUNTE</name>
<dbReference type="SMART" id="SM00490">
    <property type="entry name" value="HELICc"/>
    <property type="match status" value="1"/>
</dbReference>
<dbReference type="GO" id="GO:0003724">
    <property type="term" value="F:RNA helicase activity"/>
    <property type="evidence" value="ECO:0007669"/>
    <property type="project" value="InterPro"/>
</dbReference>
<reference evidence="11" key="1">
    <citation type="submission" date="2021-01" db="EMBL/GenBank/DDBJ databases">
        <authorList>
            <person name="Corre E."/>
            <person name="Pelletier E."/>
            <person name="Niang G."/>
            <person name="Scheremetjew M."/>
            <person name="Finn R."/>
            <person name="Kale V."/>
            <person name="Holt S."/>
            <person name="Cochrane G."/>
            <person name="Meng A."/>
            <person name="Brown T."/>
            <person name="Cohen L."/>
        </authorList>
    </citation>
    <scope>NUCLEOTIDE SEQUENCE</scope>
    <source>
        <strain evidence="11">CCMP1320</strain>
    </source>
</reference>
<feature type="compositionally biased region" description="Basic and acidic residues" evidence="7">
    <location>
        <begin position="35"/>
        <end position="44"/>
    </location>
</feature>
<dbReference type="GO" id="GO:0005829">
    <property type="term" value="C:cytosol"/>
    <property type="evidence" value="ECO:0007669"/>
    <property type="project" value="TreeGrafter"/>
</dbReference>
<dbReference type="SMART" id="SM00487">
    <property type="entry name" value="DEXDc"/>
    <property type="match status" value="1"/>
</dbReference>
<evidence type="ECO:0000313" key="11">
    <source>
        <dbReference type="EMBL" id="CAE0496641.1"/>
    </source>
</evidence>
<evidence type="ECO:0000256" key="3">
    <source>
        <dbReference type="ARBA" id="ARBA00022806"/>
    </source>
</evidence>
<dbReference type="PROSITE" id="PS51194">
    <property type="entry name" value="HELICASE_CTER"/>
    <property type="match status" value="1"/>
</dbReference>
<evidence type="ECO:0000259" key="9">
    <source>
        <dbReference type="PROSITE" id="PS51194"/>
    </source>
</evidence>
<dbReference type="EMBL" id="HBIP01019706">
    <property type="protein sequence ID" value="CAE0496641.1"/>
    <property type="molecule type" value="Transcribed_RNA"/>
</dbReference>
<dbReference type="PROSITE" id="PS51195">
    <property type="entry name" value="Q_MOTIF"/>
    <property type="match status" value="1"/>
</dbReference>
<feature type="domain" description="DEAD-box RNA helicase Q" evidence="10">
    <location>
        <begin position="60"/>
        <end position="88"/>
    </location>
</feature>
<dbReference type="Gene3D" id="3.40.50.300">
    <property type="entry name" value="P-loop containing nucleotide triphosphate hydrolases"/>
    <property type="match status" value="2"/>
</dbReference>
<feature type="region of interest" description="Disordered" evidence="7">
    <location>
        <begin position="1"/>
        <end position="58"/>
    </location>
</feature>
<comment type="similarity">
    <text evidence="6">Belongs to the DEAD box helicase family.</text>
</comment>
<evidence type="ECO:0000256" key="5">
    <source>
        <dbReference type="PROSITE-ProRule" id="PRU00552"/>
    </source>
</evidence>
<feature type="domain" description="Helicase C-terminal" evidence="9">
    <location>
        <begin position="277"/>
        <end position="440"/>
    </location>
</feature>
<keyword evidence="4 6" id="KW-0067">ATP-binding</keyword>
<dbReference type="GO" id="GO:0003676">
    <property type="term" value="F:nucleic acid binding"/>
    <property type="evidence" value="ECO:0007669"/>
    <property type="project" value="InterPro"/>
</dbReference>
<dbReference type="CDD" id="cd18787">
    <property type="entry name" value="SF2_C_DEAD"/>
    <property type="match status" value="1"/>
</dbReference>
<dbReference type="CDD" id="cd17955">
    <property type="entry name" value="DEADc_DDX49"/>
    <property type="match status" value="1"/>
</dbReference>
<dbReference type="InterPro" id="IPR011545">
    <property type="entry name" value="DEAD/DEAH_box_helicase_dom"/>
</dbReference>
<dbReference type="PANTHER" id="PTHR47959">
    <property type="entry name" value="ATP-DEPENDENT RNA HELICASE RHLE-RELATED"/>
    <property type="match status" value="1"/>
</dbReference>
<evidence type="ECO:0000256" key="1">
    <source>
        <dbReference type="ARBA" id="ARBA00022741"/>
    </source>
</evidence>
<keyword evidence="2 6" id="KW-0378">Hydrolase</keyword>
<feature type="domain" description="Helicase ATP-binding" evidence="8">
    <location>
        <begin position="91"/>
        <end position="266"/>
    </location>
</feature>
<keyword evidence="3 6" id="KW-0347">Helicase</keyword>
<dbReference type="Pfam" id="PF00270">
    <property type="entry name" value="DEAD"/>
    <property type="match status" value="1"/>
</dbReference>
<dbReference type="GO" id="GO:0005524">
    <property type="term" value="F:ATP binding"/>
    <property type="evidence" value="ECO:0007669"/>
    <property type="project" value="UniProtKB-KW"/>
</dbReference>
<dbReference type="PANTHER" id="PTHR47959:SF24">
    <property type="entry name" value="ATP-DEPENDENT RNA HELICASE"/>
    <property type="match status" value="1"/>
</dbReference>
<evidence type="ECO:0000256" key="7">
    <source>
        <dbReference type="SAM" id="MobiDB-lite"/>
    </source>
</evidence>
<dbReference type="InterPro" id="IPR014001">
    <property type="entry name" value="Helicase_ATP-bd"/>
</dbReference>
<dbReference type="Pfam" id="PF00271">
    <property type="entry name" value="Helicase_C"/>
    <property type="match status" value="1"/>
</dbReference>
<dbReference type="InterPro" id="IPR000629">
    <property type="entry name" value="RNA-helicase_DEAD-box_CS"/>
</dbReference>
<evidence type="ECO:0000256" key="4">
    <source>
        <dbReference type="ARBA" id="ARBA00022840"/>
    </source>
</evidence>
<accession>A0A7S3QYI1</accession>
<dbReference type="InterPro" id="IPR050079">
    <property type="entry name" value="DEAD_box_RNA_helicase"/>
</dbReference>
<evidence type="ECO:0000256" key="6">
    <source>
        <dbReference type="RuleBase" id="RU000492"/>
    </source>
</evidence>
<dbReference type="GO" id="GO:0016787">
    <property type="term" value="F:hydrolase activity"/>
    <property type="evidence" value="ECO:0007669"/>
    <property type="project" value="UniProtKB-KW"/>
</dbReference>
<keyword evidence="1 6" id="KW-0547">Nucleotide-binding</keyword>
<dbReference type="InterPro" id="IPR014014">
    <property type="entry name" value="RNA_helicase_DEAD_Q_motif"/>
</dbReference>
<gene>
    <name evidence="11" type="ORF">DTER00134_LOCUS11714</name>
</gene>
<evidence type="ECO:0000256" key="2">
    <source>
        <dbReference type="ARBA" id="ARBA00022801"/>
    </source>
</evidence>
<feature type="short sequence motif" description="Q motif" evidence="5">
    <location>
        <begin position="60"/>
        <end position="88"/>
    </location>
</feature>
<dbReference type="AlphaFoldDB" id="A0A7S3QYI1"/>
<dbReference type="InterPro" id="IPR001650">
    <property type="entry name" value="Helicase_C-like"/>
</dbReference>
<dbReference type="PROSITE" id="PS51192">
    <property type="entry name" value="HELICASE_ATP_BIND_1"/>
    <property type="match status" value="1"/>
</dbReference>
<evidence type="ECO:0008006" key="12">
    <source>
        <dbReference type="Google" id="ProtNLM"/>
    </source>
</evidence>